<dbReference type="Proteomes" id="UP000270296">
    <property type="component" value="Unassembled WGS sequence"/>
</dbReference>
<keyword evidence="2" id="KW-1185">Reference proteome</keyword>
<protein>
    <submittedName>
        <fullName evidence="1 3">Uncharacterized protein</fullName>
    </submittedName>
</protein>
<reference evidence="1 2" key="2">
    <citation type="submission" date="2018-11" db="EMBL/GenBank/DDBJ databases">
        <authorList>
            <consortium name="Pathogen Informatics"/>
        </authorList>
    </citation>
    <scope>NUCLEOTIDE SEQUENCE [LARGE SCALE GENOMIC DNA]</scope>
</reference>
<reference evidence="3" key="1">
    <citation type="submission" date="2016-06" db="UniProtKB">
        <authorList>
            <consortium name="WormBaseParasite"/>
        </authorList>
    </citation>
    <scope>IDENTIFICATION</scope>
</reference>
<dbReference type="WBParaSite" id="SBAD_0000201501-mRNA-1">
    <property type="protein sequence ID" value="SBAD_0000201501-mRNA-1"/>
    <property type="gene ID" value="SBAD_0000201501"/>
</dbReference>
<evidence type="ECO:0000313" key="2">
    <source>
        <dbReference type="Proteomes" id="UP000270296"/>
    </source>
</evidence>
<dbReference type="EMBL" id="UZAM01007009">
    <property type="protein sequence ID" value="VDO95928.1"/>
    <property type="molecule type" value="Genomic_DNA"/>
</dbReference>
<evidence type="ECO:0000313" key="1">
    <source>
        <dbReference type="EMBL" id="VDO95928.1"/>
    </source>
</evidence>
<proteinExistence type="predicted"/>
<dbReference type="AlphaFoldDB" id="A0A183IE81"/>
<name>A0A183IE81_9BILA</name>
<evidence type="ECO:0000313" key="3">
    <source>
        <dbReference type="WBParaSite" id="SBAD_0000201501-mRNA-1"/>
    </source>
</evidence>
<accession>A0A183IE81</accession>
<sequence length="42" mass="4586">SARLGSARLGSLLTFRLTVVYCRQPIRSLGASEHHGCEISSR</sequence>
<organism evidence="3">
    <name type="scientific">Soboliphyme baturini</name>
    <dbReference type="NCBI Taxonomy" id="241478"/>
    <lineage>
        <taxon>Eukaryota</taxon>
        <taxon>Metazoa</taxon>
        <taxon>Ecdysozoa</taxon>
        <taxon>Nematoda</taxon>
        <taxon>Enoplea</taxon>
        <taxon>Dorylaimia</taxon>
        <taxon>Dioctophymatida</taxon>
        <taxon>Dioctophymatoidea</taxon>
        <taxon>Soboliphymatidae</taxon>
        <taxon>Soboliphyme</taxon>
    </lineage>
</organism>
<gene>
    <name evidence="1" type="ORF">SBAD_LOCUS1925</name>
</gene>